<dbReference type="AlphaFoldDB" id="A0A8J7CG55"/>
<evidence type="ECO:0000313" key="2">
    <source>
        <dbReference type="EMBL" id="MBE3636810.1"/>
    </source>
</evidence>
<accession>A0A8J7CG55</accession>
<dbReference type="PANTHER" id="PTHR10357:SF216">
    <property type="entry name" value="MALTOOLIGOSYL TREHALOSE SYNTHASE-RELATED"/>
    <property type="match status" value="1"/>
</dbReference>
<evidence type="ECO:0000313" key="3">
    <source>
        <dbReference type="Proteomes" id="UP000609121"/>
    </source>
</evidence>
<evidence type="ECO:0000259" key="1">
    <source>
        <dbReference type="SMART" id="SM00642"/>
    </source>
</evidence>
<dbReference type="PANTHER" id="PTHR10357">
    <property type="entry name" value="ALPHA-AMYLASE FAMILY MEMBER"/>
    <property type="match status" value="1"/>
</dbReference>
<comment type="caution">
    <text evidence="2">The sequence shown here is derived from an EMBL/GenBank/DDBJ whole genome shotgun (WGS) entry which is preliminary data.</text>
</comment>
<feature type="domain" description="Glycosyl hydrolase family 13 catalytic" evidence="1">
    <location>
        <begin position="23"/>
        <end position="713"/>
    </location>
</feature>
<dbReference type="GO" id="GO:0005992">
    <property type="term" value="P:trehalose biosynthetic process"/>
    <property type="evidence" value="ECO:0007669"/>
    <property type="project" value="TreeGrafter"/>
</dbReference>
<dbReference type="InterPro" id="IPR013797">
    <property type="entry name" value="Maltooligo_trehalose_synth_4"/>
</dbReference>
<dbReference type="InterPro" id="IPR017853">
    <property type="entry name" value="GH"/>
</dbReference>
<dbReference type="Proteomes" id="UP000609121">
    <property type="component" value="Unassembled WGS sequence"/>
</dbReference>
<dbReference type="Gene3D" id="3.30.1590.10">
    <property type="entry name" value="Maltooligosyl trehalose synthase, domain 2"/>
    <property type="match status" value="1"/>
</dbReference>
<protein>
    <submittedName>
        <fullName evidence="2">Malto-oligosyltrehalose synthase</fullName>
    </submittedName>
</protein>
<dbReference type="SUPFAM" id="SSF51445">
    <property type="entry name" value="(Trans)glycosidases"/>
    <property type="match status" value="1"/>
</dbReference>
<dbReference type="GO" id="GO:0047470">
    <property type="term" value="F:(1,4)-alpha-D-glucan 1-alpha-D-glucosylmutase activity"/>
    <property type="evidence" value="ECO:0007669"/>
    <property type="project" value="TreeGrafter"/>
</dbReference>
<proteinExistence type="predicted"/>
<dbReference type="Gene3D" id="3.20.20.80">
    <property type="entry name" value="Glycosidases"/>
    <property type="match status" value="1"/>
</dbReference>
<dbReference type="EMBL" id="JACVXA010000003">
    <property type="protein sequence ID" value="MBE3636810.1"/>
    <property type="molecule type" value="Genomic_DNA"/>
</dbReference>
<organism evidence="2 3">
    <name type="scientific">Mangrovicoccus algicola</name>
    <dbReference type="NCBI Taxonomy" id="2771008"/>
    <lineage>
        <taxon>Bacteria</taxon>
        <taxon>Pseudomonadati</taxon>
        <taxon>Pseudomonadota</taxon>
        <taxon>Alphaproteobacteria</taxon>
        <taxon>Rhodobacterales</taxon>
        <taxon>Paracoccaceae</taxon>
        <taxon>Mangrovicoccus</taxon>
    </lineage>
</organism>
<dbReference type="InterPro" id="IPR012767">
    <property type="entry name" value="Trehalose_TreY"/>
</dbReference>
<reference evidence="2" key="1">
    <citation type="submission" date="2020-09" db="EMBL/GenBank/DDBJ databases">
        <title>A novel bacterium of genus Mangrovicoccus, isolated from South China Sea.</title>
        <authorList>
            <person name="Huang H."/>
            <person name="Mo K."/>
            <person name="Hu Y."/>
        </authorList>
    </citation>
    <scope>NUCLEOTIDE SEQUENCE</scope>
    <source>
        <strain evidence="2">HB182678</strain>
    </source>
</reference>
<dbReference type="Gene3D" id="1.10.10.470">
    <property type="entry name" value="Maltooligosyl trehalose synthase, domain 4"/>
    <property type="match status" value="1"/>
</dbReference>
<dbReference type="RefSeq" id="WP_193178998.1">
    <property type="nucleotide sequence ID" value="NZ_JACVXA010000003.1"/>
</dbReference>
<name>A0A8J7CG55_9RHOB</name>
<dbReference type="InterPro" id="IPR006047">
    <property type="entry name" value="GH13_cat_dom"/>
</dbReference>
<dbReference type="NCBIfam" id="TIGR02401">
    <property type="entry name" value="trehalose_TreY"/>
    <property type="match status" value="1"/>
</dbReference>
<dbReference type="Pfam" id="PF00128">
    <property type="entry name" value="Alpha-amylase"/>
    <property type="match status" value="1"/>
</dbReference>
<dbReference type="SMART" id="SM00642">
    <property type="entry name" value="Aamy"/>
    <property type="match status" value="1"/>
</dbReference>
<gene>
    <name evidence="2" type="primary">treY</name>
    <name evidence="2" type="ORF">ICN82_01170</name>
</gene>
<dbReference type="GO" id="GO:0030980">
    <property type="term" value="P:alpha-glucan catabolic process"/>
    <property type="evidence" value="ECO:0007669"/>
    <property type="project" value="TreeGrafter"/>
</dbReference>
<keyword evidence="3" id="KW-1185">Reference proteome</keyword>
<dbReference type="Gene3D" id="1.10.150.200">
    <property type="entry name" value="Maltooligosyl trehalose synthase, domain 3"/>
    <property type="match status" value="1"/>
</dbReference>
<sequence length="772" mass="83078">MTQHDPVEGPARPCAPPCLNAATATYRLQLRGGLDFAAAEGWLDYLADLGISHLYLSPVFTAVPGSSHGYDVTRPDEIDPALGGRAGFERLARHAHALGIGLILDIVPNHTALSLHNPWLRDVLRHGAASRYAGHFDIDRAAGPLRLCWLSAPLPVVLETEDAHLAEEPDGPVLRVAGLSVPLHPASLRGMRPGPLALAEALALHEAQSWRLTPWQTERDSITHRRFFNVTSLIGMRVEDPQVFADMHGLIFDLCDAGLVQGLRIDHVDGLADPQGYLDALHARLPGTPLWVEKILSGDEALDIGWPVCGTTGYEAGRAIAAVLSDPLGVARLQAGWAARTGREGRFHDVLMAAKPEVLVNELAAELHHLVALAGRAVAEDGRIGAGPEALREALAALLCRMPRYRTYFSDREPRDEDRALWRRVSAEAAAALRDGTVVRVLARLIETGRGPAAAALRVRFQQVSGALIAKSLEDTAGFRHVPYLAANEVGAEPDEPVLSPEGFAAFCRTHAHLWPAGLVLTSSHDTKRSEDARMRLVAAGHLPEAFLALEAAVAARPDAGDIPRPVLWYLAKSAVAAWDPADPELGERLAAHMEKAMREAKEFSFWTRPVPEAEAPVTALARALAASWQAAPPAELLALARRGAALSLCQLALKLTMPGIPDLYRGTEAGRCELTDPDNRRPVDPQALAGLARQDGPEAAKARLARRMLALRGRFPALFSAAEFRARHEGEGLLVEREDGEGRLLRVTLDPSADPGRAVLVEISPPGGAPS</sequence>